<protein>
    <submittedName>
        <fullName evidence="1">Uncharacterized protein</fullName>
    </submittedName>
</protein>
<dbReference type="SUPFAM" id="SSF53335">
    <property type="entry name" value="S-adenosyl-L-methionine-dependent methyltransferases"/>
    <property type="match status" value="1"/>
</dbReference>
<dbReference type="EMBL" id="LR796667">
    <property type="protein sequence ID" value="CAB4158154.1"/>
    <property type="molecule type" value="Genomic_DNA"/>
</dbReference>
<dbReference type="InterPro" id="IPR029063">
    <property type="entry name" value="SAM-dependent_MTases_sf"/>
</dbReference>
<accession>A0A6J5NSM1</accession>
<sequence length="166" mass="19641">MANIRQDNKLEKYYTPSDLINFILDESEKWIDINNDIDEFLEPASGAGAMIDVLKERYNKPVEAYDIFNETLREDIIQTDFLKLKIEYKPRRFTLANPPFNKGTKFLWKCMEISDYCCFILSASSIANIDWDKVQETFEVNKIQIKKKQQFDRCNTAISILYLKRK</sequence>
<proteinExistence type="predicted"/>
<dbReference type="Gene3D" id="3.40.50.150">
    <property type="entry name" value="Vaccinia Virus protein VP39"/>
    <property type="match status" value="1"/>
</dbReference>
<dbReference type="PRINTS" id="PR00507">
    <property type="entry name" value="N12N6MTFRASE"/>
</dbReference>
<gene>
    <name evidence="1" type="ORF">UFOVP695_31</name>
</gene>
<organism evidence="1">
    <name type="scientific">uncultured Caudovirales phage</name>
    <dbReference type="NCBI Taxonomy" id="2100421"/>
    <lineage>
        <taxon>Viruses</taxon>
        <taxon>Duplodnaviria</taxon>
        <taxon>Heunggongvirae</taxon>
        <taxon>Uroviricota</taxon>
        <taxon>Caudoviricetes</taxon>
        <taxon>Peduoviridae</taxon>
        <taxon>Maltschvirus</taxon>
        <taxon>Maltschvirus maltsch</taxon>
    </lineage>
</organism>
<name>A0A6J5NSM1_9CAUD</name>
<evidence type="ECO:0000313" key="1">
    <source>
        <dbReference type="EMBL" id="CAB4158154.1"/>
    </source>
</evidence>
<reference evidence="1" key="1">
    <citation type="submission" date="2020-04" db="EMBL/GenBank/DDBJ databases">
        <authorList>
            <person name="Chiriac C."/>
            <person name="Salcher M."/>
            <person name="Ghai R."/>
            <person name="Kavagutti S V."/>
        </authorList>
    </citation>
    <scope>NUCLEOTIDE SEQUENCE</scope>
</reference>